<evidence type="ECO:0000256" key="1">
    <source>
        <dbReference type="SAM" id="MobiDB-lite"/>
    </source>
</evidence>
<dbReference type="GO" id="GO:0035556">
    <property type="term" value="P:intracellular signal transduction"/>
    <property type="evidence" value="ECO:0007669"/>
    <property type="project" value="InterPro"/>
</dbReference>
<dbReference type="PROSITE" id="PS50008">
    <property type="entry name" value="PIPLC_Y_DOMAIN"/>
    <property type="match status" value="1"/>
</dbReference>
<dbReference type="InterPro" id="IPR017946">
    <property type="entry name" value="PLC-like_Pdiesterase_TIM-brl"/>
</dbReference>
<organism evidence="3 4">
    <name type="scientific">Diacronema lutheri</name>
    <name type="common">Unicellular marine alga</name>
    <name type="synonym">Monochrysis lutheri</name>
    <dbReference type="NCBI Taxonomy" id="2081491"/>
    <lineage>
        <taxon>Eukaryota</taxon>
        <taxon>Haptista</taxon>
        <taxon>Haptophyta</taxon>
        <taxon>Pavlovophyceae</taxon>
        <taxon>Pavlovales</taxon>
        <taxon>Pavlovaceae</taxon>
        <taxon>Diacronema</taxon>
    </lineage>
</organism>
<dbReference type="PANTHER" id="PTHR10336">
    <property type="entry name" value="PHOSPHOINOSITIDE-SPECIFIC PHOSPHOLIPASE C FAMILY PROTEIN"/>
    <property type="match status" value="1"/>
</dbReference>
<feature type="compositionally biased region" description="Gly residues" evidence="1">
    <location>
        <begin position="385"/>
        <end position="394"/>
    </location>
</feature>
<comment type="caution">
    <text evidence="3">The sequence shown here is derived from an EMBL/GenBank/DDBJ whole genome shotgun (WGS) entry which is preliminary data.</text>
</comment>
<dbReference type="Gene3D" id="3.20.20.190">
    <property type="entry name" value="Phosphatidylinositol (PI) phosphodiesterase"/>
    <property type="match status" value="2"/>
</dbReference>
<accession>A0A8J5XS59</accession>
<proteinExistence type="predicted"/>
<dbReference type="Pfam" id="PF00387">
    <property type="entry name" value="PI-PLC-Y"/>
    <property type="match status" value="1"/>
</dbReference>
<dbReference type="SMART" id="SM00148">
    <property type="entry name" value="PLCXc"/>
    <property type="match status" value="1"/>
</dbReference>
<feature type="region of interest" description="Disordered" evidence="1">
    <location>
        <begin position="1"/>
        <end position="26"/>
    </location>
</feature>
<evidence type="ECO:0000313" key="3">
    <source>
        <dbReference type="EMBL" id="KAG8464440.1"/>
    </source>
</evidence>
<dbReference type="GO" id="GO:0006629">
    <property type="term" value="P:lipid metabolic process"/>
    <property type="evidence" value="ECO:0007669"/>
    <property type="project" value="InterPro"/>
</dbReference>
<name>A0A8J5XS59_DIALT</name>
<dbReference type="InterPro" id="IPR001711">
    <property type="entry name" value="PLipase_C_Pinositol-sp_Y"/>
</dbReference>
<dbReference type="Pfam" id="PF00388">
    <property type="entry name" value="PI-PLC-X"/>
    <property type="match status" value="1"/>
</dbReference>
<dbReference type="SMART" id="SM00149">
    <property type="entry name" value="PLCYc"/>
    <property type="match status" value="1"/>
</dbReference>
<feature type="domain" description="PI-PLC Y-box" evidence="2">
    <location>
        <begin position="413"/>
        <end position="487"/>
    </location>
</feature>
<evidence type="ECO:0000259" key="2">
    <source>
        <dbReference type="PROSITE" id="PS50008"/>
    </source>
</evidence>
<dbReference type="GO" id="GO:0004435">
    <property type="term" value="F:phosphatidylinositol-4,5-bisphosphate phospholipase C activity"/>
    <property type="evidence" value="ECO:0007669"/>
    <property type="project" value="InterPro"/>
</dbReference>
<dbReference type="SUPFAM" id="SSF51695">
    <property type="entry name" value="PLC-like phosphodiesterases"/>
    <property type="match status" value="2"/>
</dbReference>
<dbReference type="Proteomes" id="UP000751190">
    <property type="component" value="Unassembled WGS sequence"/>
</dbReference>
<dbReference type="EMBL" id="JAGTXO010000013">
    <property type="protein sequence ID" value="KAG8464440.1"/>
    <property type="molecule type" value="Genomic_DNA"/>
</dbReference>
<sequence>MGGAASTCAARHAEEEDDGDDDTAPAGRRRAGAFALRRIFAQYAERGEMTAQALMLFCSREQSSLLELAAARELVSRFSRRTAGASLSFHEFRTMLLDGPALQFKAEWLPVLAEPHALDRPLAHFFVNSSLATAGPLNAQSPASPAEVIAAYARAIVDGVRCVEVHAYDGAPDAPFEPLVRRPAAAGGAALSLRALLRAIVGVLPEWHLPLILSIEHHMSAPISIRGFASVSREELRGRLFVPDVDRFGRPARQRLPLVSELRGRVLLRCRTLGNVELERLVALRTAPFRGNALDGTSALDSADLPAGAVSRLLVPVYYGGPAAPARAGGGSGGVGGTTAGLFGLVLSASKPADNGERVDVTPGSSLRASDGPHAELALPARAGGRTGDGSGGGADERAAAPPPLMRHAVSLESAVDALRYTAARAVRTHSGADLSAAGALDPLRAWELGAQCAAVLTSAPGLAADLNRAMFARNGGQGYVAKPAYMCETPGGANPFLRPRHAASAFFSKAALSIADVLALNQKSARPHRARLTLTVFSAFPVAASARGARGAAPTRGARALGWRHGRELLLRASVLTGYGGFEQQATESRGAGPRGAHHWGERLTLTSPVAELAFLRLELREAQRLRVSFTAWLPAIGPGVRCFELTSPDGTVTYRLLCRCALQLRAESDGAAGPYDDDGREDGFGGTELETRAP</sequence>
<reference evidence="3" key="1">
    <citation type="submission" date="2021-05" db="EMBL/GenBank/DDBJ databases">
        <title>The genome of the haptophyte Pavlova lutheri (Diacronema luteri, Pavlovales) - a model for lipid biosynthesis in eukaryotic algae.</title>
        <authorList>
            <person name="Hulatt C.J."/>
            <person name="Posewitz M.C."/>
        </authorList>
    </citation>
    <scope>NUCLEOTIDE SEQUENCE</scope>
    <source>
        <strain evidence="3">NIVA-4/92</strain>
    </source>
</reference>
<dbReference type="AlphaFoldDB" id="A0A8J5XS59"/>
<dbReference type="PROSITE" id="PS50007">
    <property type="entry name" value="PIPLC_X_DOMAIN"/>
    <property type="match status" value="1"/>
</dbReference>
<evidence type="ECO:0000313" key="4">
    <source>
        <dbReference type="Proteomes" id="UP000751190"/>
    </source>
</evidence>
<keyword evidence="4" id="KW-1185">Reference proteome</keyword>
<dbReference type="InterPro" id="IPR001192">
    <property type="entry name" value="PI-PLC_fam"/>
</dbReference>
<dbReference type="InterPro" id="IPR000909">
    <property type="entry name" value="PLipase_C_PInositol-sp_X_dom"/>
</dbReference>
<feature type="region of interest" description="Disordered" evidence="1">
    <location>
        <begin position="671"/>
        <end position="696"/>
    </location>
</feature>
<feature type="region of interest" description="Disordered" evidence="1">
    <location>
        <begin position="354"/>
        <end position="402"/>
    </location>
</feature>
<gene>
    <name evidence="3" type="ORF">KFE25_003503</name>
</gene>
<protein>
    <recommendedName>
        <fullName evidence="2">PI-PLC Y-box domain-containing protein</fullName>
    </recommendedName>
</protein>